<comment type="caution">
    <text evidence="2">The sequence shown here is derived from an EMBL/GenBank/DDBJ whole genome shotgun (WGS) entry which is preliminary data.</text>
</comment>
<keyword evidence="1" id="KW-0732">Signal</keyword>
<reference evidence="3" key="1">
    <citation type="journal article" date="2019" name="Int. J. Syst. Evol. Microbiol.">
        <title>The Global Catalogue of Microorganisms (GCM) 10K type strain sequencing project: providing services to taxonomists for standard genome sequencing and annotation.</title>
        <authorList>
            <consortium name="The Broad Institute Genomics Platform"/>
            <consortium name="The Broad Institute Genome Sequencing Center for Infectious Disease"/>
            <person name="Wu L."/>
            <person name="Ma J."/>
        </authorList>
    </citation>
    <scope>NUCLEOTIDE SEQUENCE [LARGE SCALE GENOMIC DNA]</scope>
    <source>
        <strain evidence="3">CGMCC 1.10832</strain>
    </source>
</reference>
<accession>A0ABQ1M0R2</accession>
<dbReference type="RefSeq" id="WP_188462563.1">
    <property type="nucleotide sequence ID" value="NZ_BAABHU010000005.1"/>
</dbReference>
<evidence type="ECO:0000313" key="3">
    <source>
        <dbReference type="Proteomes" id="UP000636010"/>
    </source>
</evidence>
<evidence type="ECO:0000256" key="1">
    <source>
        <dbReference type="SAM" id="SignalP"/>
    </source>
</evidence>
<feature type="chain" id="PRO_5047006592" evidence="1">
    <location>
        <begin position="28"/>
        <end position="656"/>
    </location>
</feature>
<feature type="signal peptide" evidence="1">
    <location>
        <begin position="1"/>
        <end position="27"/>
    </location>
</feature>
<gene>
    <name evidence="2" type="ORF">GCM10011506_18250</name>
</gene>
<evidence type="ECO:0000313" key="2">
    <source>
        <dbReference type="EMBL" id="GGC33159.1"/>
    </source>
</evidence>
<proteinExistence type="predicted"/>
<name>A0ABQ1M0R2_9BACT</name>
<protein>
    <submittedName>
        <fullName evidence="2">Uncharacterized protein</fullName>
    </submittedName>
</protein>
<keyword evidence="3" id="KW-1185">Reference proteome</keyword>
<dbReference type="EMBL" id="BMEC01000005">
    <property type="protein sequence ID" value="GGC33159.1"/>
    <property type="molecule type" value="Genomic_DNA"/>
</dbReference>
<dbReference type="Proteomes" id="UP000636010">
    <property type="component" value="Unassembled WGS sequence"/>
</dbReference>
<sequence length="656" mass="76410">MTAKLNMIHPKKAVFLFLAVLMGSVSAVAQKNFQYDSIYNTSKVSYNTYFEYYLKKSDTIFHGPFTLHEEHTKADSTYSFVEKKGQYIHDVPDQKWKMLLGEFKLTEEGNYNKYGYTFKVNGEETELNGSFEKGKKNGLWELYQKKIVKSEIQDTLLFATLSYSDDTPVGTIKFGTTNTFAVGNLNNSGFPIEKWSLYSQNSSGKSSLIEEWVFNNMRLVQLNMMKGNNEITFEIEPKFNNDFLIEDISITKDYLEIISLQSSLNNPKQHDLYNPQQLNELLSLVINKFDDFSSVSQSRLASHLNINIKAKIKASPLEKVEIENIEEVSILYKETNSLLNRILNNPTIAKANKFSEEVLLLKNALRMIQEDYLQPIKGILTLHDKSRLKYFNRELLLQNWLQLPDENIVQNVSWKDTTYTSYTFNEPYDKEIHNFKDVAELTESILNEVNYINLQFQEYISEYKQEKRLVALESKLNQTYEHVDSLIDSLIHIQHESLAGFNVQSQLLNFTEELLYEYNELETNEKKKAVDPLIDCFEKLEKLILAIQHSPQKTATIRGSYTKQTFNPYTFTNMEERIKPEIFRVFNNILLPAIFEELKEINCDNIERSTLNFQNLFDKIMALLDERTDSIERQLKRVKQPQKANEILATGLKLND</sequence>
<organism evidence="2 3">
    <name type="scientific">Marivirga lumbricoides</name>
    <dbReference type="NCBI Taxonomy" id="1046115"/>
    <lineage>
        <taxon>Bacteria</taxon>
        <taxon>Pseudomonadati</taxon>
        <taxon>Bacteroidota</taxon>
        <taxon>Cytophagia</taxon>
        <taxon>Cytophagales</taxon>
        <taxon>Marivirgaceae</taxon>
        <taxon>Marivirga</taxon>
    </lineage>
</organism>